<dbReference type="GO" id="GO:0003729">
    <property type="term" value="F:mRNA binding"/>
    <property type="evidence" value="ECO:0007669"/>
    <property type="project" value="TreeGrafter"/>
</dbReference>
<dbReference type="InterPro" id="IPR002885">
    <property type="entry name" value="PPR_rpt"/>
</dbReference>
<name>A0A2P6QXH6_ROSCH</name>
<keyword evidence="2" id="KW-0677">Repeat</keyword>
<dbReference type="AlphaFoldDB" id="A0A2P6QXH6"/>
<accession>A0A2P6QXH6</accession>
<feature type="repeat" description="PPR" evidence="3">
    <location>
        <begin position="15"/>
        <end position="49"/>
    </location>
</feature>
<dbReference type="PANTHER" id="PTHR47938:SF35">
    <property type="entry name" value="PENTATRICOPEPTIDE REPEAT-CONTAINING PROTEIN 4, MITOCHONDRIAL-RELATED"/>
    <property type="match status" value="1"/>
</dbReference>
<protein>
    <submittedName>
        <fullName evidence="4">Putative pentatricopeptide</fullName>
    </submittedName>
</protein>
<keyword evidence="5" id="KW-1185">Reference proteome</keyword>
<dbReference type="Proteomes" id="UP000238479">
    <property type="component" value="Chromosome 4"/>
</dbReference>
<reference evidence="4 5" key="1">
    <citation type="journal article" date="2018" name="Nat. Genet.">
        <title>The Rosa genome provides new insights in the design of modern roses.</title>
        <authorList>
            <person name="Bendahmane M."/>
        </authorList>
    </citation>
    <scope>NUCLEOTIDE SEQUENCE [LARGE SCALE GENOMIC DNA]</scope>
    <source>
        <strain evidence="5">cv. Old Blush</strain>
    </source>
</reference>
<evidence type="ECO:0000256" key="1">
    <source>
        <dbReference type="ARBA" id="ARBA00007626"/>
    </source>
</evidence>
<evidence type="ECO:0000313" key="4">
    <source>
        <dbReference type="EMBL" id="PRQ38905.1"/>
    </source>
</evidence>
<dbReference type="Gene3D" id="1.25.40.10">
    <property type="entry name" value="Tetratricopeptide repeat domain"/>
    <property type="match status" value="1"/>
</dbReference>
<dbReference type="PANTHER" id="PTHR47938">
    <property type="entry name" value="RESPIRATORY COMPLEX I CHAPERONE (CIA84), PUTATIVE (AFU_ORTHOLOGUE AFUA_2G06020)-RELATED"/>
    <property type="match status" value="1"/>
</dbReference>
<evidence type="ECO:0000256" key="3">
    <source>
        <dbReference type="PROSITE-ProRule" id="PRU00708"/>
    </source>
</evidence>
<comment type="caution">
    <text evidence="4">The sequence shown here is derived from an EMBL/GenBank/DDBJ whole genome shotgun (WGS) entry which is preliminary data.</text>
</comment>
<dbReference type="Gramene" id="PRQ38905">
    <property type="protein sequence ID" value="PRQ38905"/>
    <property type="gene ID" value="RchiOBHm_Chr4g0419111"/>
</dbReference>
<dbReference type="InterPro" id="IPR011990">
    <property type="entry name" value="TPR-like_helical_dom_sf"/>
</dbReference>
<dbReference type="Pfam" id="PF13041">
    <property type="entry name" value="PPR_2"/>
    <property type="match status" value="1"/>
</dbReference>
<sequence length="156" mass="17539">MNIFREFLTQGLRPSAQSYAPLIEALCQVGRVEEVKSLWSDMKNKGLQPISSTHDYIINGLCDQGNVAEGMDRLVAMLTDKLKPKQRTFSNLLCCLSQRDRLDDSLLVLDFLFMLGYGLRKDICYSLVNNLCPKNAHFVETCLGKILEGSDISTCL</sequence>
<evidence type="ECO:0000313" key="5">
    <source>
        <dbReference type="Proteomes" id="UP000238479"/>
    </source>
</evidence>
<proteinExistence type="inferred from homology"/>
<organism evidence="4 5">
    <name type="scientific">Rosa chinensis</name>
    <name type="common">China rose</name>
    <dbReference type="NCBI Taxonomy" id="74649"/>
    <lineage>
        <taxon>Eukaryota</taxon>
        <taxon>Viridiplantae</taxon>
        <taxon>Streptophyta</taxon>
        <taxon>Embryophyta</taxon>
        <taxon>Tracheophyta</taxon>
        <taxon>Spermatophyta</taxon>
        <taxon>Magnoliopsida</taxon>
        <taxon>eudicotyledons</taxon>
        <taxon>Gunneridae</taxon>
        <taxon>Pentapetalae</taxon>
        <taxon>rosids</taxon>
        <taxon>fabids</taxon>
        <taxon>Rosales</taxon>
        <taxon>Rosaceae</taxon>
        <taxon>Rosoideae</taxon>
        <taxon>Rosoideae incertae sedis</taxon>
        <taxon>Rosa</taxon>
    </lineage>
</organism>
<gene>
    <name evidence="4" type="ORF">RchiOBHm_Chr4g0419111</name>
</gene>
<comment type="similarity">
    <text evidence="1">Belongs to the PPR family. P subfamily.</text>
</comment>
<dbReference type="PROSITE" id="PS51375">
    <property type="entry name" value="PPR"/>
    <property type="match status" value="1"/>
</dbReference>
<evidence type="ECO:0000256" key="2">
    <source>
        <dbReference type="ARBA" id="ARBA00022737"/>
    </source>
</evidence>
<dbReference type="OMA" id="RKDICYS"/>
<dbReference type="EMBL" id="PDCK01000042">
    <property type="protein sequence ID" value="PRQ38905.1"/>
    <property type="molecule type" value="Genomic_DNA"/>
</dbReference>
<dbReference type="NCBIfam" id="TIGR00756">
    <property type="entry name" value="PPR"/>
    <property type="match status" value="1"/>
</dbReference>